<gene>
    <name evidence="2" type="ORF">DWY99_13935</name>
</gene>
<reference evidence="2 3" key="1">
    <citation type="submission" date="2018-08" db="EMBL/GenBank/DDBJ databases">
        <title>A genome reference for cultivated species of the human gut microbiota.</title>
        <authorList>
            <person name="Zou Y."/>
            <person name="Xue W."/>
            <person name="Luo G."/>
        </authorList>
    </citation>
    <scope>NUCLEOTIDE SEQUENCE [LARGE SCALE GENOMIC DNA]</scope>
    <source>
        <strain evidence="2 3">AF28-26</strain>
    </source>
</reference>
<accession>A0A412ARI8</accession>
<evidence type="ECO:0000259" key="1">
    <source>
        <dbReference type="Pfam" id="PF08955"/>
    </source>
</evidence>
<name>A0A412ARI8_9FIRM</name>
<protein>
    <recommendedName>
        <fullName evidence="1">Bypass of forespore C C-terminal domain-containing protein</fullName>
    </recommendedName>
</protein>
<dbReference type="AlphaFoldDB" id="A0A412ARI8"/>
<comment type="caution">
    <text evidence="2">The sequence shown here is derived from an EMBL/GenBank/DDBJ whole genome shotgun (WGS) entry which is preliminary data.</text>
</comment>
<dbReference type="Pfam" id="PF08955">
    <property type="entry name" value="BofC_C"/>
    <property type="match status" value="1"/>
</dbReference>
<evidence type="ECO:0000313" key="3">
    <source>
        <dbReference type="Proteomes" id="UP000284751"/>
    </source>
</evidence>
<dbReference type="Proteomes" id="UP000284751">
    <property type="component" value="Unassembled WGS sequence"/>
</dbReference>
<evidence type="ECO:0000313" key="2">
    <source>
        <dbReference type="EMBL" id="RGQ33561.1"/>
    </source>
</evidence>
<dbReference type="EMBL" id="QRTC01000095">
    <property type="protein sequence ID" value="RGQ33561.1"/>
    <property type="molecule type" value="Genomic_DNA"/>
</dbReference>
<sequence>MQNASKVIVGVVCGLVALTFVCILALSPQNSVQAPVNSAPTASSGKARSQILSSVPEANAKVARYIIKSEGDSLCVYCEGEDAPIKTIELDVSALPPVDQELLEKGIRVSSKEDLNQLLEDLCS</sequence>
<dbReference type="InterPro" id="IPR015050">
    <property type="entry name" value="BofC_C"/>
</dbReference>
<feature type="domain" description="Bypass of forespore C C-terminal" evidence="1">
    <location>
        <begin position="86"/>
        <end position="121"/>
    </location>
</feature>
<organism evidence="2 3">
    <name type="scientific">[Clostridium] leptum</name>
    <dbReference type="NCBI Taxonomy" id="1535"/>
    <lineage>
        <taxon>Bacteria</taxon>
        <taxon>Bacillati</taxon>
        <taxon>Bacillota</taxon>
        <taxon>Clostridia</taxon>
        <taxon>Eubacteriales</taxon>
        <taxon>Oscillospiraceae</taxon>
        <taxon>Oscillospiraceae incertae sedis</taxon>
    </lineage>
</organism>
<proteinExistence type="predicted"/>